<feature type="compositionally biased region" description="Low complexity" evidence="1">
    <location>
        <begin position="45"/>
        <end position="58"/>
    </location>
</feature>
<sequence>MMSLFSSFDALIAESFGQKLRLSFSASKEGNSPPQVESKKKMEMSEGSSDKSSSSKSSPVNINKPLQQQKMRLRFAPELDGVHCFETIITY</sequence>
<dbReference type="EMBL" id="CAADRP010000224">
    <property type="protein sequence ID" value="VFU25015.1"/>
    <property type="molecule type" value="Genomic_DNA"/>
</dbReference>
<dbReference type="AlphaFoldDB" id="A0A6N2KBW8"/>
<reference evidence="2" key="1">
    <citation type="submission" date="2019-03" db="EMBL/GenBank/DDBJ databases">
        <authorList>
            <person name="Mank J."/>
            <person name="Almeida P."/>
        </authorList>
    </citation>
    <scope>NUCLEOTIDE SEQUENCE</scope>
    <source>
        <strain evidence="2">78183</strain>
    </source>
</reference>
<accession>A0A6N2KBW8</accession>
<organism evidence="2">
    <name type="scientific">Salix viminalis</name>
    <name type="common">Common osier</name>
    <name type="synonym">Basket willow</name>
    <dbReference type="NCBI Taxonomy" id="40686"/>
    <lineage>
        <taxon>Eukaryota</taxon>
        <taxon>Viridiplantae</taxon>
        <taxon>Streptophyta</taxon>
        <taxon>Embryophyta</taxon>
        <taxon>Tracheophyta</taxon>
        <taxon>Spermatophyta</taxon>
        <taxon>Magnoliopsida</taxon>
        <taxon>eudicotyledons</taxon>
        <taxon>Gunneridae</taxon>
        <taxon>Pentapetalae</taxon>
        <taxon>rosids</taxon>
        <taxon>fabids</taxon>
        <taxon>Malpighiales</taxon>
        <taxon>Salicaceae</taxon>
        <taxon>Saliceae</taxon>
        <taxon>Salix</taxon>
    </lineage>
</organism>
<feature type="region of interest" description="Disordered" evidence="1">
    <location>
        <begin position="23"/>
        <end position="69"/>
    </location>
</feature>
<evidence type="ECO:0000313" key="2">
    <source>
        <dbReference type="EMBL" id="VFU25015.1"/>
    </source>
</evidence>
<dbReference type="PANTHER" id="PTHR33641:SF16">
    <property type="entry name" value="AVR9_CF-9 RAPIDLY ELICITED PROTEIN"/>
    <property type="match status" value="1"/>
</dbReference>
<proteinExistence type="predicted"/>
<protein>
    <submittedName>
        <fullName evidence="2">Uncharacterized protein</fullName>
    </submittedName>
</protein>
<evidence type="ECO:0000256" key="1">
    <source>
        <dbReference type="SAM" id="MobiDB-lite"/>
    </source>
</evidence>
<gene>
    <name evidence="2" type="ORF">SVIM_LOCUS53811</name>
</gene>
<name>A0A6N2KBW8_SALVM</name>
<dbReference type="PANTHER" id="PTHR33641">
    <property type="entry name" value="OS06G0133500 PROTEIN"/>
    <property type="match status" value="1"/>
</dbReference>
<feature type="compositionally biased region" description="Polar residues" evidence="1">
    <location>
        <begin position="24"/>
        <end position="35"/>
    </location>
</feature>
<feature type="compositionally biased region" description="Polar residues" evidence="1">
    <location>
        <begin position="59"/>
        <end position="69"/>
    </location>
</feature>